<organism evidence="1 2">
    <name type="scientific">Parelaphostrongylus tenuis</name>
    <name type="common">Meningeal worm</name>
    <dbReference type="NCBI Taxonomy" id="148309"/>
    <lineage>
        <taxon>Eukaryota</taxon>
        <taxon>Metazoa</taxon>
        <taxon>Ecdysozoa</taxon>
        <taxon>Nematoda</taxon>
        <taxon>Chromadorea</taxon>
        <taxon>Rhabditida</taxon>
        <taxon>Rhabditina</taxon>
        <taxon>Rhabditomorpha</taxon>
        <taxon>Strongyloidea</taxon>
        <taxon>Metastrongylidae</taxon>
        <taxon>Parelaphostrongylus</taxon>
    </lineage>
</organism>
<evidence type="ECO:0000313" key="1">
    <source>
        <dbReference type="EMBL" id="KAJ1374524.1"/>
    </source>
</evidence>
<dbReference type="Proteomes" id="UP001196413">
    <property type="component" value="Unassembled WGS sequence"/>
</dbReference>
<proteinExistence type="predicted"/>
<dbReference type="EMBL" id="JAHQIW010007466">
    <property type="protein sequence ID" value="KAJ1374524.1"/>
    <property type="molecule type" value="Genomic_DNA"/>
</dbReference>
<keyword evidence="2" id="KW-1185">Reference proteome</keyword>
<gene>
    <name evidence="1" type="ORF">KIN20_037228</name>
</gene>
<comment type="caution">
    <text evidence="1">The sequence shown here is derived from an EMBL/GenBank/DDBJ whole genome shotgun (WGS) entry which is preliminary data.</text>
</comment>
<name>A0AAD5WL09_PARTN</name>
<sequence>MTDYKSRKLRLPVTTTSGPNTMLWRASFAHARWFADRDHRTLQVKRIPMSGEGTNEALLMALPKLSLP</sequence>
<protein>
    <submittedName>
        <fullName evidence="1">Uncharacterized protein</fullName>
    </submittedName>
</protein>
<reference evidence="1" key="1">
    <citation type="submission" date="2021-06" db="EMBL/GenBank/DDBJ databases">
        <title>Parelaphostrongylus tenuis whole genome reference sequence.</title>
        <authorList>
            <person name="Garwood T.J."/>
            <person name="Larsen P.A."/>
            <person name="Fountain-Jones N.M."/>
            <person name="Garbe J.R."/>
            <person name="Macchietto M.G."/>
            <person name="Kania S.A."/>
            <person name="Gerhold R.W."/>
            <person name="Richards J.E."/>
            <person name="Wolf T.M."/>
        </authorList>
    </citation>
    <scope>NUCLEOTIDE SEQUENCE</scope>
    <source>
        <strain evidence="1">MNPRO001-30</strain>
        <tissue evidence="1">Meninges</tissue>
    </source>
</reference>
<dbReference type="AlphaFoldDB" id="A0AAD5WL09"/>
<evidence type="ECO:0000313" key="2">
    <source>
        <dbReference type="Proteomes" id="UP001196413"/>
    </source>
</evidence>
<accession>A0AAD5WL09</accession>